<protein>
    <submittedName>
        <fullName evidence="2">Uncharacterized protein</fullName>
    </submittedName>
</protein>
<sequence>MSHFIDRTAVAARVLALAGLLAAPASAPALADGAQASALFGGAPLVEADTLATARGTQNTTITGDVGVNLSDQRGTIAGNAITAPTVNGALGGNSVSDNRGLTISNFNTGNFNTFQTSVQYNIFLD</sequence>
<proteinExistence type="predicted"/>
<evidence type="ECO:0000256" key="1">
    <source>
        <dbReference type="SAM" id="SignalP"/>
    </source>
</evidence>
<dbReference type="EMBL" id="ANHY01000002">
    <property type="protein sequence ID" value="EKV32823.1"/>
    <property type="molecule type" value="Genomic_DNA"/>
</dbReference>
<evidence type="ECO:0000313" key="3">
    <source>
        <dbReference type="Proteomes" id="UP000009881"/>
    </source>
</evidence>
<comment type="caution">
    <text evidence="2">The sequence shown here is derived from an EMBL/GenBank/DDBJ whole genome shotgun (WGS) entry which is preliminary data.</text>
</comment>
<reference evidence="2 3" key="1">
    <citation type="journal article" date="2013" name="Genome Announc.">
        <title>Draft Genome Sequence of an Alphaproteobacterium, Caenispirillum salinarum AK4(T), Isolated from a Solar Saltern.</title>
        <authorList>
            <person name="Khatri I."/>
            <person name="Singh A."/>
            <person name="Korpole S."/>
            <person name="Pinnaka A.K."/>
            <person name="Subramanian S."/>
        </authorList>
    </citation>
    <scope>NUCLEOTIDE SEQUENCE [LARGE SCALE GENOMIC DNA]</scope>
    <source>
        <strain evidence="2 3">AK4</strain>
    </source>
</reference>
<dbReference type="Proteomes" id="UP000009881">
    <property type="component" value="Unassembled WGS sequence"/>
</dbReference>
<name>K9HRB1_9PROT</name>
<dbReference type="RefSeq" id="WP_009538650.1">
    <property type="nucleotide sequence ID" value="NZ_ANHY01000002.1"/>
</dbReference>
<dbReference type="OrthoDB" id="10001555at2"/>
<dbReference type="STRING" id="1238182.C882_1661"/>
<accession>K9HRB1</accession>
<organism evidence="2 3">
    <name type="scientific">Caenispirillum salinarum AK4</name>
    <dbReference type="NCBI Taxonomy" id="1238182"/>
    <lineage>
        <taxon>Bacteria</taxon>
        <taxon>Pseudomonadati</taxon>
        <taxon>Pseudomonadota</taxon>
        <taxon>Alphaproteobacteria</taxon>
        <taxon>Rhodospirillales</taxon>
        <taxon>Novispirillaceae</taxon>
        <taxon>Caenispirillum</taxon>
    </lineage>
</organism>
<evidence type="ECO:0000313" key="2">
    <source>
        <dbReference type="EMBL" id="EKV32823.1"/>
    </source>
</evidence>
<feature type="chain" id="PRO_5003930196" evidence="1">
    <location>
        <begin position="32"/>
        <end position="126"/>
    </location>
</feature>
<dbReference type="AlphaFoldDB" id="K9HRB1"/>
<keyword evidence="3" id="KW-1185">Reference proteome</keyword>
<keyword evidence="1" id="KW-0732">Signal</keyword>
<feature type="signal peptide" evidence="1">
    <location>
        <begin position="1"/>
        <end position="31"/>
    </location>
</feature>
<gene>
    <name evidence="2" type="ORF">C882_1661</name>
</gene>